<evidence type="ECO:0000313" key="1">
    <source>
        <dbReference type="EMBL" id="RAS42771.1"/>
    </source>
</evidence>
<sequence>MIYIYQFNGRTKSISYRKRGILLTFTKKGPNRNYDKDLSPIL</sequence>
<evidence type="ECO:0008006" key="3">
    <source>
        <dbReference type="Google" id="ProtNLM"/>
    </source>
</evidence>
<dbReference type="EMBL" id="QLTQ01000028">
    <property type="protein sequence ID" value="RAS42771.1"/>
    <property type="molecule type" value="Genomic_DNA"/>
</dbReference>
<proteinExistence type="predicted"/>
<accession>A0ABX9DNF2</accession>
<organism evidence="1 2">
    <name type="scientific">Prevotella pallens</name>
    <dbReference type="NCBI Taxonomy" id="60133"/>
    <lineage>
        <taxon>Bacteria</taxon>
        <taxon>Pseudomonadati</taxon>
        <taxon>Bacteroidota</taxon>
        <taxon>Bacteroidia</taxon>
        <taxon>Bacteroidales</taxon>
        <taxon>Prevotellaceae</taxon>
        <taxon>Prevotella</taxon>
    </lineage>
</organism>
<dbReference type="Proteomes" id="UP000249852">
    <property type="component" value="Unassembled WGS sequence"/>
</dbReference>
<evidence type="ECO:0000313" key="2">
    <source>
        <dbReference type="Proteomes" id="UP000249852"/>
    </source>
</evidence>
<reference evidence="1 2" key="1">
    <citation type="submission" date="2018-06" db="EMBL/GenBank/DDBJ databases">
        <title>Genomic Encyclopedia of Archaeal and Bacterial Type Strains, Phase II (KMG-II): from individual species to whole genera.</title>
        <authorList>
            <person name="Goeker M."/>
        </authorList>
    </citation>
    <scope>NUCLEOTIDE SEQUENCE [LARGE SCALE GENOMIC DNA]</scope>
    <source>
        <strain evidence="1 2">DSM 18710</strain>
    </source>
</reference>
<protein>
    <recommendedName>
        <fullName evidence="3">Arm DNA-binding domain-containing protein</fullName>
    </recommendedName>
</protein>
<gene>
    <name evidence="1" type="ORF">BC673_12837</name>
</gene>
<name>A0ABX9DNF2_9BACT</name>
<keyword evidence="2" id="KW-1185">Reference proteome</keyword>
<comment type="caution">
    <text evidence="1">The sequence shown here is derived from an EMBL/GenBank/DDBJ whole genome shotgun (WGS) entry which is preliminary data.</text>
</comment>